<sequence>MSESKWTTDKTFKFIELYQNEPAIWNSKNRHHKEKSVVNDAWKRIEDAMSIPVPELKKKKETLMSAFRLNHKKVITSIKSGAGEEEIFKPIWIYYDALAAFMSDIYECKSILTTENEESSENEESNSDENLLVKIPIQKRRRQKPVELQETQMNTALTTLNNMLNNTKHKNDSRDDCDLYGMLLAKKLRSYPEIERQEIMYEIDGLLLKKRKRDYQIKNKTVIGSSSKYAIKSRPSSTNSSINYSASPSPTPPEQSIDSINSPSEVLIIQSPSQFL</sequence>
<accession>A0ABN8AX32</accession>
<dbReference type="PANTHER" id="PTHR21505">
    <property type="entry name" value="MADF DOMAIN-CONTAINING PROTEIN-RELATED"/>
    <property type="match status" value="1"/>
</dbReference>
<gene>
    <name evidence="3" type="ORF">CHILSU_LOCUS1596</name>
</gene>
<feature type="region of interest" description="Disordered" evidence="1">
    <location>
        <begin position="228"/>
        <end position="263"/>
    </location>
</feature>
<dbReference type="InterPro" id="IPR006578">
    <property type="entry name" value="MADF-dom"/>
</dbReference>
<name>A0ABN8AX32_CHISP</name>
<feature type="compositionally biased region" description="Low complexity" evidence="1">
    <location>
        <begin position="233"/>
        <end position="248"/>
    </location>
</feature>
<dbReference type="Proteomes" id="UP001153292">
    <property type="component" value="Chromosome 11"/>
</dbReference>
<reference evidence="3" key="1">
    <citation type="submission" date="2021-12" db="EMBL/GenBank/DDBJ databases">
        <authorList>
            <person name="King R."/>
        </authorList>
    </citation>
    <scope>NUCLEOTIDE SEQUENCE</scope>
</reference>
<evidence type="ECO:0000313" key="3">
    <source>
        <dbReference type="EMBL" id="CAH0398475.1"/>
    </source>
</evidence>
<dbReference type="PANTHER" id="PTHR21505:SF12">
    <property type="entry name" value="MADF DOMAIN-CONTAINING PROTEIN-RELATED"/>
    <property type="match status" value="1"/>
</dbReference>
<dbReference type="SMART" id="SM00595">
    <property type="entry name" value="MADF"/>
    <property type="match status" value="1"/>
</dbReference>
<evidence type="ECO:0000256" key="1">
    <source>
        <dbReference type="SAM" id="MobiDB-lite"/>
    </source>
</evidence>
<evidence type="ECO:0000259" key="2">
    <source>
        <dbReference type="PROSITE" id="PS51029"/>
    </source>
</evidence>
<dbReference type="PROSITE" id="PS51029">
    <property type="entry name" value="MADF"/>
    <property type="match status" value="1"/>
</dbReference>
<keyword evidence="4" id="KW-1185">Reference proteome</keyword>
<feature type="compositionally biased region" description="Polar residues" evidence="1">
    <location>
        <begin position="254"/>
        <end position="263"/>
    </location>
</feature>
<dbReference type="Pfam" id="PF10545">
    <property type="entry name" value="MADF_DNA_bdg"/>
    <property type="match status" value="1"/>
</dbReference>
<dbReference type="EMBL" id="OU963904">
    <property type="protein sequence ID" value="CAH0398475.1"/>
    <property type="molecule type" value="Genomic_DNA"/>
</dbReference>
<proteinExistence type="predicted"/>
<feature type="domain" description="MADF" evidence="2">
    <location>
        <begin position="13"/>
        <end position="106"/>
    </location>
</feature>
<organism evidence="3 4">
    <name type="scientific">Chilo suppressalis</name>
    <name type="common">Asiatic rice borer moth</name>
    <dbReference type="NCBI Taxonomy" id="168631"/>
    <lineage>
        <taxon>Eukaryota</taxon>
        <taxon>Metazoa</taxon>
        <taxon>Ecdysozoa</taxon>
        <taxon>Arthropoda</taxon>
        <taxon>Hexapoda</taxon>
        <taxon>Insecta</taxon>
        <taxon>Pterygota</taxon>
        <taxon>Neoptera</taxon>
        <taxon>Endopterygota</taxon>
        <taxon>Lepidoptera</taxon>
        <taxon>Glossata</taxon>
        <taxon>Ditrysia</taxon>
        <taxon>Pyraloidea</taxon>
        <taxon>Crambidae</taxon>
        <taxon>Crambinae</taxon>
        <taxon>Chilo</taxon>
    </lineage>
</organism>
<protein>
    <recommendedName>
        <fullName evidence="2">MADF domain-containing protein</fullName>
    </recommendedName>
</protein>
<evidence type="ECO:0000313" key="4">
    <source>
        <dbReference type="Proteomes" id="UP001153292"/>
    </source>
</evidence>